<name>A0A4E0R0E4_FASHE</name>
<reference evidence="1" key="1">
    <citation type="submission" date="2019-03" db="EMBL/GenBank/DDBJ databases">
        <title>Improved annotation for the trematode Fasciola hepatica.</title>
        <authorList>
            <person name="Choi Y.-J."/>
            <person name="Martin J."/>
            <person name="Mitreva M."/>
        </authorList>
    </citation>
    <scope>NUCLEOTIDE SEQUENCE [LARGE SCALE GENOMIC DNA]</scope>
</reference>
<organism evidence="1 2">
    <name type="scientific">Fasciola hepatica</name>
    <name type="common">Liver fluke</name>
    <dbReference type="NCBI Taxonomy" id="6192"/>
    <lineage>
        <taxon>Eukaryota</taxon>
        <taxon>Metazoa</taxon>
        <taxon>Spiralia</taxon>
        <taxon>Lophotrochozoa</taxon>
        <taxon>Platyhelminthes</taxon>
        <taxon>Trematoda</taxon>
        <taxon>Digenea</taxon>
        <taxon>Plagiorchiida</taxon>
        <taxon>Echinostomata</taxon>
        <taxon>Echinostomatoidea</taxon>
        <taxon>Fasciolidae</taxon>
        <taxon>Fasciola</taxon>
    </lineage>
</organism>
<dbReference type="EMBL" id="JXXN02004081">
    <property type="protein sequence ID" value="THD20895.1"/>
    <property type="molecule type" value="Genomic_DNA"/>
</dbReference>
<gene>
    <name evidence="1" type="ORF">D915_008245</name>
</gene>
<protein>
    <submittedName>
        <fullName evidence="1">Uncharacterized protein</fullName>
    </submittedName>
</protein>
<dbReference type="Proteomes" id="UP000230066">
    <property type="component" value="Unassembled WGS sequence"/>
</dbReference>
<evidence type="ECO:0000313" key="1">
    <source>
        <dbReference type="EMBL" id="THD20895.1"/>
    </source>
</evidence>
<proteinExistence type="predicted"/>
<keyword evidence="2" id="KW-1185">Reference proteome</keyword>
<evidence type="ECO:0000313" key="2">
    <source>
        <dbReference type="Proteomes" id="UP000230066"/>
    </source>
</evidence>
<accession>A0A4E0R0E4</accession>
<sequence>MLSTLPIDDSVPHLSRQFSTDNAEIRWVTGAIVDTTGRIRKRKLLSTSPELASSPTRPRLSNHAVLESGSVRESPEGSFSLATRPMSAFGAEDRRQPQALQLAMQTRPTTPELNFDGPAVGTSILNSVFDLFPDFIKASQLSRSTSVSSELASRVQFLALDRLCCFQGLKCLLQWAQKALIAAP</sequence>
<comment type="caution">
    <text evidence="1">The sequence shown here is derived from an EMBL/GenBank/DDBJ whole genome shotgun (WGS) entry which is preliminary data.</text>
</comment>
<dbReference type="AlphaFoldDB" id="A0A4E0R0E4"/>